<reference evidence="2" key="2">
    <citation type="submission" date="2020-08" db="EMBL/GenBank/DDBJ databases">
        <authorList>
            <person name="Lai Q."/>
        </authorList>
    </citation>
    <scope>NUCLEOTIDE SEQUENCE</scope>
    <source>
        <strain evidence="2">S27-2</strain>
    </source>
</reference>
<dbReference type="Proteomes" id="UP000601768">
    <property type="component" value="Unassembled WGS sequence"/>
</dbReference>
<keyword evidence="3" id="KW-1185">Reference proteome</keyword>
<accession>A0A8J6IUI5</accession>
<evidence type="ECO:0000313" key="3">
    <source>
        <dbReference type="Proteomes" id="UP000601768"/>
    </source>
</evidence>
<name>A0A8J6IUI5_9ALTE</name>
<organism evidence="2 3">
    <name type="scientific">Neptunicella marina</name>
    <dbReference type="NCBI Taxonomy" id="2125989"/>
    <lineage>
        <taxon>Bacteria</taxon>
        <taxon>Pseudomonadati</taxon>
        <taxon>Pseudomonadota</taxon>
        <taxon>Gammaproteobacteria</taxon>
        <taxon>Alteromonadales</taxon>
        <taxon>Alteromonadaceae</taxon>
        <taxon>Neptunicella</taxon>
    </lineage>
</organism>
<proteinExistence type="predicted"/>
<evidence type="ECO:0000313" key="2">
    <source>
        <dbReference type="EMBL" id="MBC3766936.1"/>
    </source>
</evidence>
<dbReference type="EMBL" id="JACNEP010000012">
    <property type="protein sequence ID" value="MBC3766936.1"/>
    <property type="molecule type" value="Genomic_DNA"/>
</dbReference>
<protein>
    <submittedName>
        <fullName evidence="2">DUF2987 domain-containing protein</fullName>
    </submittedName>
</protein>
<dbReference type="InterPro" id="IPR021370">
    <property type="entry name" value="DUF2987"/>
</dbReference>
<dbReference type="RefSeq" id="WP_186507463.1">
    <property type="nucleotide sequence ID" value="NZ_JACNEP010000012.1"/>
</dbReference>
<evidence type="ECO:0000256" key="1">
    <source>
        <dbReference type="SAM" id="SignalP"/>
    </source>
</evidence>
<reference evidence="2" key="1">
    <citation type="journal article" date="2018" name="Int. J. Syst. Evol. Microbiol.">
        <title>Neptunicella marina gen. nov., sp. nov., isolated from surface seawater.</title>
        <authorList>
            <person name="Liu X."/>
            <person name="Lai Q."/>
            <person name="Du Y."/>
            <person name="Zhang X."/>
            <person name="Liu Z."/>
            <person name="Sun F."/>
            <person name="Shao Z."/>
        </authorList>
    </citation>
    <scope>NUCLEOTIDE SEQUENCE</scope>
    <source>
        <strain evidence="2">S27-2</strain>
    </source>
</reference>
<feature type="signal peptide" evidence="1">
    <location>
        <begin position="1"/>
        <end position="19"/>
    </location>
</feature>
<gene>
    <name evidence="2" type="ORF">H8B19_13700</name>
</gene>
<feature type="chain" id="PRO_5035220869" evidence="1">
    <location>
        <begin position="20"/>
        <end position="216"/>
    </location>
</feature>
<sequence length="216" mass="24368">MKLSLVGLMSLLLPFFATAETLKLEYATFYSHLRKIDDEALNKLQFAFGFKHVGENRLCQIGKALIHTQKVDLPVDVSSSQRFTLPTEKALKLARAEVQLDIVEPVNQCDMSVKIEAKTGLLKDSLSKSEIVMLMAQFDEFYSDMGSFLSFLMPKPDGLLFEFSQKQAVTVYGLSQPELKWKGEQLFVAREAIEKMKGKLSFNLPPQSITAHINQD</sequence>
<dbReference type="Pfam" id="PF11205">
    <property type="entry name" value="DUF2987"/>
    <property type="match status" value="1"/>
</dbReference>
<dbReference type="AlphaFoldDB" id="A0A8J6IUI5"/>
<keyword evidence="1" id="KW-0732">Signal</keyword>
<comment type="caution">
    <text evidence="2">The sequence shown here is derived from an EMBL/GenBank/DDBJ whole genome shotgun (WGS) entry which is preliminary data.</text>
</comment>